<dbReference type="SUPFAM" id="SSF51735">
    <property type="entry name" value="NAD(P)-binding Rossmann-fold domains"/>
    <property type="match status" value="1"/>
</dbReference>
<dbReference type="Proteomes" id="UP000179179">
    <property type="component" value="Unassembled WGS sequence"/>
</dbReference>
<sequence length="256" mass="26787">MSSNPTYFITGVSRGLGKGLVASLLQQPSTTIIAAVRDPTTKASQALLDLPKSADSKLIIVKLDSANESDAFAAVNTLKTDHGITSVDTVIANAGISHSGTSISQTTTAATLDHFSINAIAPVTLFQATADLLKASSTGRPAFIAISSVIGSIAGMDQMKSFPAAMSPYGASKAALNWFMRRLHFEEPWLTSFVFHPGLVTTDMGLAGLESIGIPPEAVGAISVDESVTNMLKFIESATSETSGTFRNHDGSILPW</sequence>
<gene>
    <name evidence="4" type="ORF">ABOM_002706</name>
</gene>
<comment type="caution">
    <text evidence="4">The sequence shown here is derived from an EMBL/GenBank/DDBJ whole genome shotgun (WGS) entry which is preliminary data.</text>
</comment>
<organism evidence="4 5">
    <name type="scientific">Aspergillus bombycis</name>
    <dbReference type="NCBI Taxonomy" id="109264"/>
    <lineage>
        <taxon>Eukaryota</taxon>
        <taxon>Fungi</taxon>
        <taxon>Dikarya</taxon>
        <taxon>Ascomycota</taxon>
        <taxon>Pezizomycotina</taxon>
        <taxon>Eurotiomycetes</taxon>
        <taxon>Eurotiomycetidae</taxon>
        <taxon>Eurotiales</taxon>
        <taxon>Aspergillaceae</taxon>
        <taxon>Aspergillus</taxon>
    </lineage>
</organism>
<dbReference type="Pfam" id="PF00106">
    <property type="entry name" value="adh_short"/>
    <property type="match status" value="1"/>
</dbReference>
<dbReference type="InterPro" id="IPR002347">
    <property type="entry name" value="SDR_fam"/>
</dbReference>
<comment type="similarity">
    <text evidence="1">Belongs to the short-chain dehydrogenases/reductases (SDR) family.</text>
</comment>
<dbReference type="Gene3D" id="3.40.50.720">
    <property type="entry name" value="NAD(P)-binding Rossmann-like Domain"/>
    <property type="match status" value="1"/>
</dbReference>
<dbReference type="InterPro" id="IPR036291">
    <property type="entry name" value="NAD(P)-bd_dom_sf"/>
</dbReference>
<dbReference type="OrthoDB" id="9876299at2759"/>
<evidence type="ECO:0000313" key="4">
    <source>
        <dbReference type="EMBL" id="OGM47985.1"/>
    </source>
</evidence>
<dbReference type="PANTHER" id="PTHR43544">
    <property type="entry name" value="SHORT-CHAIN DEHYDROGENASE/REDUCTASE"/>
    <property type="match status" value="1"/>
</dbReference>
<dbReference type="GeneID" id="34446096"/>
<dbReference type="EMBL" id="LYCR01000019">
    <property type="protein sequence ID" value="OGM47985.1"/>
    <property type="molecule type" value="Genomic_DNA"/>
</dbReference>
<dbReference type="STRING" id="109264.A0A1F8A9E8"/>
<keyword evidence="5" id="KW-1185">Reference proteome</keyword>
<proteinExistence type="inferred from homology"/>
<dbReference type="AlphaFoldDB" id="A0A1F8A9E8"/>
<name>A0A1F8A9E8_9EURO</name>
<dbReference type="RefSeq" id="XP_022391702.1">
    <property type="nucleotide sequence ID" value="XM_022529836.1"/>
</dbReference>
<protein>
    <recommendedName>
        <fullName evidence="6">Short-chain dehydrogenase</fullName>
    </recommendedName>
</protein>
<dbReference type="GO" id="GO:0005737">
    <property type="term" value="C:cytoplasm"/>
    <property type="evidence" value="ECO:0007669"/>
    <property type="project" value="TreeGrafter"/>
</dbReference>
<dbReference type="CDD" id="cd05325">
    <property type="entry name" value="carb_red_sniffer_like_SDR_c"/>
    <property type="match status" value="1"/>
</dbReference>
<evidence type="ECO:0000313" key="5">
    <source>
        <dbReference type="Proteomes" id="UP000179179"/>
    </source>
</evidence>
<accession>A0A1F8A9E8</accession>
<evidence type="ECO:0000256" key="3">
    <source>
        <dbReference type="ARBA" id="ARBA00023002"/>
    </source>
</evidence>
<evidence type="ECO:0000256" key="2">
    <source>
        <dbReference type="ARBA" id="ARBA00022857"/>
    </source>
</evidence>
<keyword evidence="3" id="KW-0560">Oxidoreductase</keyword>
<evidence type="ECO:0000256" key="1">
    <source>
        <dbReference type="ARBA" id="ARBA00006484"/>
    </source>
</evidence>
<dbReference type="InterPro" id="IPR051468">
    <property type="entry name" value="Fungal_SecMetab_SDRs"/>
</dbReference>
<evidence type="ECO:0008006" key="6">
    <source>
        <dbReference type="Google" id="ProtNLM"/>
    </source>
</evidence>
<dbReference type="PRINTS" id="PR00081">
    <property type="entry name" value="GDHRDH"/>
</dbReference>
<keyword evidence="2" id="KW-0521">NADP</keyword>
<reference evidence="4 5" key="1">
    <citation type="journal article" date="2016" name="Genome Biol. Evol.">
        <title>Draft genome sequence of an aflatoxigenic Aspergillus species, A. bombycis.</title>
        <authorList>
            <person name="Moore G.G."/>
            <person name="Mack B.M."/>
            <person name="Beltz S.B."/>
            <person name="Gilbert M.K."/>
        </authorList>
    </citation>
    <scope>NUCLEOTIDE SEQUENCE [LARGE SCALE GENOMIC DNA]</scope>
    <source>
        <strain evidence="5">NRRL 26010</strain>
    </source>
</reference>
<dbReference type="PANTHER" id="PTHR43544:SF7">
    <property type="entry name" value="NADB-LER2"/>
    <property type="match status" value="1"/>
</dbReference>
<dbReference type="GO" id="GO:0016491">
    <property type="term" value="F:oxidoreductase activity"/>
    <property type="evidence" value="ECO:0007669"/>
    <property type="project" value="UniProtKB-KW"/>
</dbReference>